<organism evidence="2 3">
    <name type="scientific">Candidatus Roizmanbacteria bacterium RIFCSPLOWO2_01_FULL_44_13</name>
    <dbReference type="NCBI Taxonomy" id="1802069"/>
    <lineage>
        <taxon>Bacteria</taxon>
        <taxon>Candidatus Roizmaniibacteriota</taxon>
    </lineage>
</organism>
<proteinExistence type="predicted"/>
<dbReference type="AlphaFoldDB" id="A0A1F7J9S8"/>
<dbReference type="Gene3D" id="3.90.550.10">
    <property type="entry name" value="Spore Coat Polysaccharide Biosynthesis Protein SpsA, Chain A"/>
    <property type="match status" value="1"/>
</dbReference>
<feature type="domain" description="Nucleotidyl transferase" evidence="1">
    <location>
        <begin position="2"/>
        <end position="286"/>
    </location>
</feature>
<name>A0A1F7J9S8_9BACT</name>
<accession>A0A1F7J9S8</accession>
<evidence type="ECO:0000259" key="1">
    <source>
        <dbReference type="Pfam" id="PF00483"/>
    </source>
</evidence>
<dbReference type="Pfam" id="PF00483">
    <property type="entry name" value="NTP_transferase"/>
    <property type="match status" value="1"/>
</dbReference>
<evidence type="ECO:0000313" key="3">
    <source>
        <dbReference type="Proteomes" id="UP000178857"/>
    </source>
</evidence>
<dbReference type="InterPro" id="IPR029044">
    <property type="entry name" value="Nucleotide-diphossugar_trans"/>
</dbReference>
<dbReference type="PANTHER" id="PTHR46390:SF1">
    <property type="entry name" value="MANNOSE-1-PHOSPHATE GUANYLYLTRANSFERASE"/>
    <property type="match status" value="1"/>
</dbReference>
<gene>
    <name evidence="2" type="ORF">A2970_00940</name>
</gene>
<sequence length="361" mass="41399">MKAIIFAGGTGTRLWPLSRKKSPKQFEKLIGNRSTLQAAVDRLLPDFKHEDVYISSNLIYKDLILEQLPEIPKKNLFFEPVKKDVAPAIALTMGILSKMVPTEPIAILWSDHLVKRVHLFRKIIKVASDIIKRDPNKIIFITHKPRFPSVNLGYVHFGRAIDSKAGVKFWEYKGMKYRPNEATAKKFVAAGTYGWNLGYFVTTPQFIYKAFERYAPNIYKNTENILRHYGKKDYENILRQEYGKIESISFDNAILENLDKSSAEVVVEDIGWSDVGSWEALKEALQSHSYENVIRGRVYLDHVRDSLIYNYDDDKFIVGVDLDENIIVNTSDVILIAKKNSMPKVKKLVESFSGTDKEDLT</sequence>
<dbReference type="SUPFAM" id="SSF159283">
    <property type="entry name" value="Guanosine diphospho-D-mannose pyrophosphorylase/mannose-6-phosphate isomerase linker domain"/>
    <property type="match status" value="1"/>
</dbReference>
<protein>
    <recommendedName>
        <fullName evidence="1">Nucleotidyl transferase domain-containing protein</fullName>
    </recommendedName>
</protein>
<dbReference type="GO" id="GO:0009298">
    <property type="term" value="P:GDP-mannose biosynthetic process"/>
    <property type="evidence" value="ECO:0007669"/>
    <property type="project" value="TreeGrafter"/>
</dbReference>
<dbReference type="Proteomes" id="UP000178857">
    <property type="component" value="Unassembled WGS sequence"/>
</dbReference>
<dbReference type="PANTHER" id="PTHR46390">
    <property type="entry name" value="MANNOSE-1-PHOSPHATE GUANYLYLTRANSFERASE"/>
    <property type="match status" value="1"/>
</dbReference>
<reference evidence="2 3" key="1">
    <citation type="journal article" date="2016" name="Nat. Commun.">
        <title>Thousands of microbial genomes shed light on interconnected biogeochemical processes in an aquifer system.</title>
        <authorList>
            <person name="Anantharaman K."/>
            <person name="Brown C.T."/>
            <person name="Hug L.A."/>
            <person name="Sharon I."/>
            <person name="Castelle C.J."/>
            <person name="Probst A.J."/>
            <person name="Thomas B.C."/>
            <person name="Singh A."/>
            <person name="Wilkins M.J."/>
            <person name="Karaoz U."/>
            <person name="Brodie E.L."/>
            <person name="Williams K.H."/>
            <person name="Hubbard S.S."/>
            <person name="Banfield J.F."/>
        </authorList>
    </citation>
    <scope>NUCLEOTIDE SEQUENCE [LARGE SCALE GENOMIC DNA]</scope>
</reference>
<dbReference type="InterPro" id="IPR005835">
    <property type="entry name" value="NTP_transferase_dom"/>
</dbReference>
<dbReference type="GO" id="GO:0004475">
    <property type="term" value="F:mannose-1-phosphate guanylyltransferase (GTP) activity"/>
    <property type="evidence" value="ECO:0007669"/>
    <property type="project" value="TreeGrafter"/>
</dbReference>
<dbReference type="SUPFAM" id="SSF53448">
    <property type="entry name" value="Nucleotide-diphospho-sugar transferases"/>
    <property type="match status" value="1"/>
</dbReference>
<dbReference type="InterPro" id="IPR051161">
    <property type="entry name" value="Mannose-6P_isomerase_type2"/>
</dbReference>
<dbReference type="EMBL" id="MGAT01000025">
    <property type="protein sequence ID" value="OGK52347.1"/>
    <property type="molecule type" value="Genomic_DNA"/>
</dbReference>
<comment type="caution">
    <text evidence="2">The sequence shown here is derived from an EMBL/GenBank/DDBJ whole genome shotgun (WGS) entry which is preliminary data.</text>
</comment>
<evidence type="ECO:0000313" key="2">
    <source>
        <dbReference type="EMBL" id="OGK52347.1"/>
    </source>
</evidence>
<dbReference type="STRING" id="1802069.A2970_00940"/>